<dbReference type="SUPFAM" id="SSF103473">
    <property type="entry name" value="MFS general substrate transporter"/>
    <property type="match status" value="1"/>
</dbReference>
<dbReference type="GO" id="GO:0016020">
    <property type="term" value="C:membrane"/>
    <property type="evidence" value="ECO:0007669"/>
    <property type="project" value="TreeGrafter"/>
</dbReference>
<feature type="transmembrane region" description="Helical" evidence="7">
    <location>
        <begin position="244"/>
        <end position="266"/>
    </location>
</feature>
<proteinExistence type="inferred from homology"/>
<feature type="transmembrane region" description="Helical" evidence="7">
    <location>
        <begin position="298"/>
        <end position="317"/>
    </location>
</feature>
<dbReference type="InterPro" id="IPR051788">
    <property type="entry name" value="MFS_Transporter"/>
</dbReference>
<comment type="caution">
    <text evidence="9">The sequence shown here is derived from an EMBL/GenBank/DDBJ whole genome shotgun (WGS) entry which is preliminary data.</text>
</comment>
<evidence type="ECO:0000256" key="5">
    <source>
        <dbReference type="ARBA" id="ARBA00022989"/>
    </source>
</evidence>
<dbReference type="Gene3D" id="1.20.1250.20">
    <property type="entry name" value="MFS general substrate transporter like domains"/>
    <property type="match status" value="1"/>
</dbReference>
<name>A0A644VDK4_9ZZZZ</name>
<dbReference type="GO" id="GO:0012505">
    <property type="term" value="C:endomembrane system"/>
    <property type="evidence" value="ECO:0007669"/>
    <property type="project" value="UniProtKB-SubCell"/>
</dbReference>
<evidence type="ECO:0000256" key="7">
    <source>
        <dbReference type="SAM" id="Phobius"/>
    </source>
</evidence>
<feature type="transmembrane region" description="Helical" evidence="7">
    <location>
        <begin position="273"/>
        <end position="292"/>
    </location>
</feature>
<feature type="transmembrane region" description="Helical" evidence="7">
    <location>
        <begin position="100"/>
        <end position="122"/>
    </location>
</feature>
<feature type="transmembrane region" description="Helical" evidence="7">
    <location>
        <begin position="206"/>
        <end position="224"/>
    </location>
</feature>
<sequence>MEKSRSNVAVLAAGFAGMAFFGMAFVILGTVLPSLTERFSLSTANASTVASLLPFGIMLGSLVFGPIIDRYGYKMLIIASTLLTVLGMEMLAFAESVSMVRLAIFVIGFGGGVLNGLSNALVSDASTDKTRPSNLSILGIFYTVGAITIPLIYAWLSKSYSYVPIVAGAGVIMTLSALAYLFVSFPEGKFKEGGPAVKIGKLIKEPTLLLLSFILFFQSGVEGISSSWTPNFLEQIKEFSKENALYALSFVVFGIGAGRVLLSLLLRFIHRRIILYISMVIAAIGAFILGGAESSGTAITGTFLIGLGLASTFPVIIGEIGEKYKAVSGTALSIALSIALLGNTIINLLVGALELKALPGMIAFCAFAVIVIYFINTKYSKSKN</sequence>
<reference evidence="9" key="1">
    <citation type="submission" date="2019-08" db="EMBL/GenBank/DDBJ databases">
        <authorList>
            <person name="Kucharzyk K."/>
            <person name="Murdoch R.W."/>
            <person name="Higgins S."/>
            <person name="Loffler F."/>
        </authorList>
    </citation>
    <scope>NUCLEOTIDE SEQUENCE</scope>
</reference>
<evidence type="ECO:0000259" key="8">
    <source>
        <dbReference type="PROSITE" id="PS50850"/>
    </source>
</evidence>
<dbReference type="PANTHER" id="PTHR23514:SF3">
    <property type="entry name" value="BYPASS OF STOP CODON PROTEIN 6"/>
    <property type="match status" value="1"/>
</dbReference>
<evidence type="ECO:0000256" key="2">
    <source>
        <dbReference type="ARBA" id="ARBA00008335"/>
    </source>
</evidence>
<evidence type="ECO:0000313" key="9">
    <source>
        <dbReference type="EMBL" id="MPL89408.1"/>
    </source>
</evidence>
<dbReference type="InterPro" id="IPR036259">
    <property type="entry name" value="MFS_trans_sf"/>
</dbReference>
<dbReference type="EMBL" id="VSSQ01000279">
    <property type="protein sequence ID" value="MPL89408.1"/>
    <property type="molecule type" value="Genomic_DNA"/>
</dbReference>
<dbReference type="PROSITE" id="PS50850">
    <property type="entry name" value="MFS"/>
    <property type="match status" value="1"/>
</dbReference>
<feature type="transmembrane region" description="Helical" evidence="7">
    <location>
        <begin position="48"/>
        <end position="68"/>
    </location>
</feature>
<feature type="domain" description="Major facilitator superfamily (MFS) profile" evidence="8">
    <location>
        <begin position="10"/>
        <end position="380"/>
    </location>
</feature>
<accession>A0A644VDK4</accession>
<organism evidence="9">
    <name type="scientific">bioreactor metagenome</name>
    <dbReference type="NCBI Taxonomy" id="1076179"/>
    <lineage>
        <taxon>unclassified sequences</taxon>
        <taxon>metagenomes</taxon>
        <taxon>ecological metagenomes</taxon>
    </lineage>
</organism>
<evidence type="ECO:0000256" key="3">
    <source>
        <dbReference type="ARBA" id="ARBA00022448"/>
    </source>
</evidence>
<evidence type="ECO:0000256" key="1">
    <source>
        <dbReference type="ARBA" id="ARBA00004127"/>
    </source>
</evidence>
<evidence type="ECO:0000256" key="4">
    <source>
        <dbReference type="ARBA" id="ARBA00022692"/>
    </source>
</evidence>
<dbReference type="PANTHER" id="PTHR23514">
    <property type="entry name" value="BYPASS OF STOP CODON PROTEIN 6"/>
    <property type="match status" value="1"/>
</dbReference>
<keyword evidence="5 7" id="KW-1133">Transmembrane helix</keyword>
<comment type="similarity">
    <text evidence="2">Belongs to the major facilitator superfamily.</text>
</comment>
<dbReference type="GO" id="GO:0022857">
    <property type="term" value="F:transmembrane transporter activity"/>
    <property type="evidence" value="ECO:0007669"/>
    <property type="project" value="InterPro"/>
</dbReference>
<keyword evidence="4 7" id="KW-0812">Transmembrane</keyword>
<feature type="transmembrane region" description="Helical" evidence="7">
    <location>
        <begin position="134"/>
        <end position="156"/>
    </location>
</feature>
<dbReference type="InterPro" id="IPR020846">
    <property type="entry name" value="MFS_dom"/>
</dbReference>
<feature type="transmembrane region" description="Helical" evidence="7">
    <location>
        <begin position="357"/>
        <end position="375"/>
    </location>
</feature>
<feature type="transmembrane region" description="Helical" evidence="7">
    <location>
        <begin position="329"/>
        <end position="351"/>
    </location>
</feature>
<comment type="subcellular location">
    <subcellularLocation>
        <location evidence="1">Endomembrane system</location>
        <topology evidence="1">Multi-pass membrane protein</topology>
    </subcellularLocation>
</comment>
<dbReference type="AlphaFoldDB" id="A0A644VDK4"/>
<dbReference type="InterPro" id="IPR011701">
    <property type="entry name" value="MFS"/>
</dbReference>
<dbReference type="Pfam" id="PF07690">
    <property type="entry name" value="MFS_1"/>
    <property type="match status" value="1"/>
</dbReference>
<evidence type="ECO:0000256" key="6">
    <source>
        <dbReference type="ARBA" id="ARBA00023136"/>
    </source>
</evidence>
<feature type="transmembrane region" description="Helical" evidence="7">
    <location>
        <begin position="162"/>
        <end position="185"/>
    </location>
</feature>
<keyword evidence="3" id="KW-0813">Transport</keyword>
<keyword evidence="6 7" id="KW-0472">Membrane</keyword>
<gene>
    <name evidence="9" type="primary">tsgA_1</name>
    <name evidence="9" type="ORF">SDC9_35442</name>
</gene>
<feature type="transmembrane region" description="Helical" evidence="7">
    <location>
        <begin position="75"/>
        <end position="94"/>
    </location>
</feature>
<protein>
    <submittedName>
        <fullName evidence="9">Protein TsgA</fullName>
    </submittedName>
</protein>
<feature type="transmembrane region" description="Helical" evidence="7">
    <location>
        <begin position="7"/>
        <end position="28"/>
    </location>
</feature>